<comment type="caution">
    <text evidence="1">The sequence shown here is derived from an EMBL/GenBank/DDBJ whole genome shotgun (WGS) entry which is preliminary data.</text>
</comment>
<proteinExistence type="predicted"/>
<dbReference type="EMBL" id="PGCK01000002">
    <property type="protein sequence ID" value="MCD1294149.1"/>
    <property type="molecule type" value="Genomic_DNA"/>
</dbReference>
<evidence type="ECO:0008006" key="3">
    <source>
        <dbReference type="Google" id="ProtNLM"/>
    </source>
</evidence>
<evidence type="ECO:0000313" key="1">
    <source>
        <dbReference type="EMBL" id="MCD1294149.1"/>
    </source>
</evidence>
<accession>A0AAP2W6D1</accession>
<name>A0AAP2W6D1_9EURY</name>
<keyword evidence="2" id="KW-1185">Reference proteome</keyword>
<gene>
    <name evidence="1" type="ORF">CUJ83_03965</name>
</gene>
<sequence>MVRDENVDELVSMVQRHAKDVHDEKLSKDDILKFTKSV</sequence>
<protein>
    <recommendedName>
        <fullName evidence="3">DUF1059 domain-containing protein</fullName>
    </recommendedName>
</protein>
<evidence type="ECO:0000313" key="2">
    <source>
        <dbReference type="Proteomes" id="UP001320159"/>
    </source>
</evidence>
<dbReference type="Proteomes" id="UP001320159">
    <property type="component" value="Unassembled WGS sequence"/>
</dbReference>
<reference evidence="1 2" key="1">
    <citation type="submission" date="2017-11" db="EMBL/GenBank/DDBJ databases">
        <title>Isolation and Characterization of Family Methanocellaceae Species from Potential Methane Hydrate Area Offshore Southwestern Taiwan.</title>
        <authorList>
            <person name="Zhang W.-L."/>
            <person name="Chen W.-C."/>
            <person name="Lai M.-C."/>
            <person name="Chen S.-C."/>
        </authorList>
    </citation>
    <scope>NUCLEOTIDE SEQUENCE [LARGE SCALE GENOMIC DNA]</scope>
    <source>
        <strain evidence="1 2">CWC-04</strain>
    </source>
</reference>
<organism evidence="1 2">
    <name type="scientific">Methanooceanicella nereidis</name>
    <dbReference type="NCBI Taxonomy" id="2052831"/>
    <lineage>
        <taxon>Archaea</taxon>
        <taxon>Methanobacteriati</taxon>
        <taxon>Methanobacteriota</taxon>
        <taxon>Stenosarchaea group</taxon>
        <taxon>Methanomicrobia</taxon>
        <taxon>Methanocellales</taxon>
        <taxon>Methanocellaceae</taxon>
        <taxon>Methanooceanicella</taxon>
    </lineage>
</organism>
<dbReference type="AlphaFoldDB" id="A0AAP2W6D1"/>